<dbReference type="RefSeq" id="XP_005794051.1">
    <property type="nucleotide sequence ID" value="XM_005793994.1"/>
</dbReference>
<keyword evidence="1" id="KW-0472">Membrane</keyword>
<dbReference type="Proteomes" id="UP000013827">
    <property type="component" value="Unassembled WGS sequence"/>
</dbReference>
<protein>
    <submittedName>
        <fullName evidence="2">Uncharacterized protein</fullName>
    </submittedName>
</protein>
<keyword evidence="1" id="KW-0812">Transmembrane</keyword>
<dbReference type="KEGG" id="ehx:EMIHUDRAFT_194008"/>
<feature type="transmembrane region" description="Helical" evidence="1">
    <location>
        <begin position="172"/>
        <end position="195"/>
    </location>
</feature>
<accession>A0A0D3L0T7</accession>
<dbReference type="HOGENOM" id="CLU_1392465_0_0_1"/>
<evidence type="ECO:0000313" key="3">
    <source>
        <dbReference type="Proteomes" id="UP000013827"/>
    </source>
</evidence>
<dbReference type="EnsemblProtists" id="EOD41622">
    <property type="protein sequence ID" value="EOD41622"/>
    <property type="gene ID" value="EMIHUDRAFT_194008"/>
</dbReference>
<reference evidence="3" key="1">
    <citation type="journal article" date="2013" name="Nature">
        <title>Pan genome of the phytoplankton Emiliania underpins its global distribution.</title>
        <authorList>
            <person name="Read B.A."/>
            <person name="Kegel J."/>
            <person name="Klute M.J."/>
            <person name="Kuo A."/>
            <person name="Lefebvre S.C."/>
            <person name="Maumus F."/>
            <person name="Mayer C."/>
            <person name="Miller J."/>
            <person name="Monier A."/>
            <person name="Salamov A."/>
            <person name="Young J."/>
            <person name="Aguilar M."/>
            <person name="Claverie J.M."/>
            <person name="Frickenhaus S."/>
            <person name="Gonzalez K."/>
            <person name="Herman E.K."/>
            <person name="Lin Y.C."/>
            <person name="Napier J."/>
            <person name="Ogata H."/>
            <person name="Sarno A.F."/>
            <person name="Shmutz J."/>
            <person name="Schroeder D."/>
            <person name="de Vargas C."/>
            <person name="Verret F."/>
            <person name="von Dassow P."/>
            <person name="Valentin K."/>
            <person name="Van de Peer Y."/>
            <person name="Wheeler G."/>
            <person name="Dacks J.B."/>
            <person name="Delwiche C.F."/>
            <person name="Dyhrman S.T."/>
            <person name="Glockner G."/>
            <person name="John U."/>
            <person name="Richards T."/>
            <person name="Worden A.Z."/>
            <person name="Zhang X."/>
            <person name="Grigoriev I.V."/>
            <person name="Allen A.E."/>
            <person name="Bidle K."/>
            <person name="Borodovsky M."/>
            <person name="Bowler C."/>
            <person name="Brownlee C."/>
            <person name="Cock J.M."/>
            <person name="Elias M."/>
            <person name="Gladyshev V.N."/>
            <person name="Groth M."/>
            <person name="Guda C."/>
            <person name="Hadaegh A."/>
            <person name="Iglesias-Rodriguez M.D."/>
            <person name="Jenkins J."/>
            <person name="Jones B.M."/>
            <person name="Lawson T."/>
            <person name="Leese F."/>
            <person name="Lindquist E."/>
            <person name="Lobanov A."/>
            <person name="Lomsadze A."/>
            <person name="Malik S.B."/>
            <person name="Marsh M.E."/>
            <person name="Mackinder L."/>
            <person name="Mock T."/>
            <person name="Mueller-Roeber B."/>
            <person name="Pagarete A."/>
            <person name="Parker M."/>
            <person name="Probert I."/>
            <person name="Quesneville H."/>
            <person name="Raines C."/>
            <person name="Rensing S.A."/>
            <person name="Riano-Pachon D.M."/>
            <person name="Richier S."/>
            <person name="Rokitta S."/>
            <person name="Shiraiwa Y."/>
            <person name="Soanes D.M."/>
            <person name="van der Giezen M."/>
            <person name="Wahlund T.M."/>
            <person name="Williams B."/>
            <person name="Wilson W."/>
            <person name="Wolfe G."/>
            <person name="Wurch L.L."/>
        </authorList>
    </citation>
    <scope>NUCLEOTIDE SEQUENCE</scope>
</reference>
<name>A0A0D3L0T7_EMIH1</name>
<dbReference type="AlphaFoldDB" id="A0A0D3L0T7"/>
<keyword evidence="3" id="KW-1185">Reference proteome</keyword>
<dbReference type="PaxDb" id="2903-EOD41622"/>
<dbReference type="GeneID" id="17286892"/>
<reference evidence="2" key="2">
    <citation type="submission" date="2024-10" db="UniProtKB">
        <authorList>
            <consortium name="EnsemblProtists"/>
        </authorList>
    </citation>
    <scope>IDENTIFICATION</scope>
</reference>
<feature type="transmembrane region" description="Helical" evidence="1">
    <location>
        <begin position="103"/>
        <end position="128"/>
    </location>
</feature>
<proteinExistence type="predicted"/>
<sequence length="196" mass="20296">MDGIAYAAIIFVCAAVGGGTPLKNGFARAFSHVGLAQTRWVPMSRVVPMVPTGDPGEEREGGTSLPHMPGLCGLGRSAALSLVGAGVLFLSLTMCVSGGEDGLGIFVAIIAHKVFAAWALGVVVGMSLSTAAWVDSTVESSLVALAAGFFLYVGLMEIIAKELVDYQTKGAGWFASLKLLMLLLGFSLMAMLAIWV</sequence>
<organism evidence="2 3">
    <name type="scientific">Emiliania huxleyi (strain CCMP1516)</name>
    <dbReference type="NCBI Taxonomy" id="280463"/>
    <lineage>
        <taxon>Eukaryota</taxon>
        <taxon>Haptista</taxon>
        <taxon>Haptophyta</taxon>
        <taxon>Prymnesiophyceae</taxon>
        <taxon>Isochrysidales</taxon>
        <taxon>Noelaerhabdaceae</taxon>
        <taxon>Emiliania</taxon>
    </lineage>
</organism>
<evidence type="ECO:0000256" key="1">
    <source>
        <dbReference type="SAM" id="Phobius"/>
    </source>
</evidence>
<keyword evidence="1" id="KW-1133">Transmembrane helix</keyword>
<feature type="transmembrane region" description="Helical" evidence="1">
    <location>
        <begin position="78"/>
        <end position="96"/>
    </location>
</feature>
<feature type="transmembrane region" description="Helical" evidence="1">
    <location>
        <begin position="140"/>
        <end position="160"/>
    </location>
</feature>
<evidence type="ECO:0000313" key="2">
    <source>
        <dbReference type="EnsemblProtists" id="EOD41622"/>
    </source>
</evidence>